<dbReference type="InterPro" id="IPR029058">
    <property type="entry name" value="AB_hydrolase_fold"/>
</dbReference>
<dbReference type="Proteomes" id="UP000199462">
    <property type="component" value="Unassembled WGS sequence"/>
</dbReference>
<dbReference type="Pfam" id="PF11288">
    <property type="entry name" value="DUF3089"/>
    <property type="match status" value="1"/>
</dbReference>
<protein>
    <recommendedName>
        <fullName evidence="3">DUF3089 domain-containing protein</fullName>
    </recommendedName>
</protein>
<gene>
    <name evidence="1" type="ORF">SAMN04488010_0067</name>
</gene>
<dbReference type="EMBL" id="FOYX01000001">
    <property type="protein sequence ID" value="SFR50741.1"/>
    <property type="molecule type" value="Genomic_DNA"/>
</dbReference>
<evidence type="ECO:0000313" key="1">
    <source>
        <dbReference type="EMBL" id="SFR50741.1"/>
    </source>
</evidence>
<accession>A0A1I6H8W3</accession>
<dbReference type="AlphaFoldDB" id="A0A1I6H8W3"/>
<organism evidence="1 2">
    <name type="scientific">Maribacter stanieri</name>
    <dbReference type="NCBI Taxonomy" id="440514"/>
    <lineage>
        <taxon>Bacteria</taxon>
        <taxon>Pseudomonadati</taxon>
        <taxon>Bacteroidota</taxon>
        <taxon>Flavobacteriia</taxon>
        <taxon>Flavobacteriales</taxon>
        <taxon>Flavobacteriaceae</taxon>
        <taxon>Maribacter</taxon>
    </lineage>
</organism>
<evidence type="ECO:0008006" key="3">
    <source>
        <dbReference type="Google" id="ProtNLM"/>
    </source>
</evidence>
<sequence>MQIPMKSELKVSKGISFLENLLFNPSMKFKMFFWHCCAILLISCSKEGDAVVSENERQLEIPLSSVDYGSMDNWYFHPDQTLNFLKTYDLDIAVIDENLSISSTVEVSNNAAINTGIDVFWVHPTHLINPPTSPGTVAIENQDTSFIGLSILAQGALLAKYGRFYAPKYRQATPASFLSAFYTEEERAAALLETYSDIKASFQNYLDNHNNGNKIILAGHSQGSFLLAMLVRDLFDTNPELREKLVTAALGGMGYVYALDNSTLGGWWQNIGLCKTTSECGCVHYWRSYENDETIPEPETTFPSYSETLVNSGLVYRTTDKNKDTFYQDNLIFDSQSSPLRYITPGIPYSFSNGANFVAFDNMYTARFKRASSQRTGLAVDYIANASDQRPNELENLESPIIFSDGDYHVKDYHIYIWALMQQIDVKITNCQ</sequence>
<proteinExistence type="predicted"/>
<dbReference type="SUPFAM" id="SSF53474">
    <property type="entry name" value="alpha/beta-Hydrolases"/>
    <property type="match status" value="1"/>
</dbReference>
<dbReference type="STRING" id="440514.SAMN04488010_0067"/>
<keyword evidence="2" id="KW-1185">Reference proteome</keyword>
<name>A0A1I6H8W3_9FLAO</name>
<reference evidence="2" key="1">
    <citation type="submission" date="2016-10" db="EMBL/GenBank/DDBJ databases">
        <authorList>
            <person name="Varghese N."/>
            <person name="Submissions S."/>
        </authorList>
    </citation>
    <scope>NUCLEOTIDE SEQUENCE [LARGE SCALE GENOMIC DNA]</scope>
    <source>
        <strain evidence="2">DSM 19891</strain>
    </source>
</reference>
<dbReference type="InterPro" id="IPR021440">
    <property type="entry name" value="DUF3089"/>
</dbReference>
<evidence type="ECO:0000313" key="2">
    <source>
        <dbReference type="Proteomes" id="UP000199462"/>
    </source>
</evidence>